<evidence type="ECO:0000259" key="8">
    <source>
        <dbReference type="Pfam" id="PF07992"/>
    </source>
</evidence>
<protein>
    <recommendedName>
        <fullName evidence="2">NADH:ubiquinone reductase (non-electrogenic)</fullName>
        <ecNumber evidence="2">1.6.5.9</ecNumber>
    </recommendedName>
</protein>
<proteinExistence type="inferred from homology"/>
<dbReference type="InterPro" id="IPR023753">
    <property type="entry name" value="FAD/NAD-binding_dom"/>
</dbReference>
<dbReference type="Gene3D" id="3.50.50.100">
    <property type="match status" value="1"/>
</dbReference>
<evidence type="ECO:0000256" key="1">
    <source>
        <dbReference type="ARBA" id="ARBA00005272"/>
    </source>
</evidence>
<feature type="domain" description="FAD/NAD(P)-binding" evidence="8">
    <location>
        <begin position="6"/>
        <end position="306"/>
    </location>
</feature>
<dbReference type="InterPro" id="IPR045024">
    <property type="entry name" value="NDH-2"/>
</dbReference>
<evidence type="ECO:0000313" key="9">
    <source>
        <dbReference type="EMBL" id="QRG67141.1"/>
    </source>
</evidence>
<evidence type="ECO:0000256" key="7">
    <source>
        <dbReference type="ARBA" id="ARBA00047599"/>
    </source>
</evidence>
<dbReference type="PANTHER" id="PTHR43706:SF47">
    <property type="entry name" value="EXTERNAL NADH-UBIQUINONE OXIDOREDUCTASE 1, MITOCHONDRIAL-RELATED"/>
    <property type="match status" value="1"/>
</dbReference>
<evidence type="ECO:0000256" key="4">
    <source>
        <dbReference type="ARBA" id="ARBA00022827"/>
    </source>
</evidence>
<evidence type="ECO:0000313" key="10">
    <source>
        <dbReference type="Proteomes" id="UP000596248"/>
    </source>
</evidence>
<dbReference type="Pfam" id="PF07992">
    <property type="entry name" value="Pyr_redox_2"/>
    <property type="match status" value="1"/>
</dbReference>
<comment type="similarity">
    <text evidence="1">Belongs to the NADH dehydrogenase family.</text>
</comment>
<keyword evidence="5" id="KW-0560">Oxidoreductase</keyword>
<dbReference type="PRINTS" id="PR00368">
    <property type="entry name" value="FADPNR"/>
</dbReference>
<dbReference type="EC" id="1.6.5.9" evidence="2"/>
<dbReference type="Proteomes" id="UP000596248">
    <property type="component" value="Chromosome"/>
</dbReference>
<dbReference type="PANTHER" id="PTHR43706">
    <property type="entry name" value="NADH DEHYDROGENASE"/>
    <property type="match status" value="1"/>
</dbReference>
<keyword evidence="10" id="KW-1185">Reference proteome</keyword>
<dbReference type="InterPro" id="IPR036188">
    <property type="entry name" value="FAD/NAD-bd_sf"/>
</dbReference>
<sequence length="390" mass="42781">MKEITCIVVGGGHAGIHAVREIQKTLKNRPVRLVLIDQNPHHLRKVLLFKPAVEQTDVVIPLQTLFPEEVEVVQGTVKNVDGTERKLRYADEAGKEQTLSYDMLILAVGSQARQAAREQGGVTLTDVQAAKAIRQQWKANMQQAVHERDPRERQRLLTLAVAGAGITGIEMSAEFAYAMRVEANRLGIDASDVRVLLINSQERLFPEGPLKMARKLEQLLAEGGVSVMHKQKVLHEQAGLLTLSTGRTIPVGLCVWSLGLVPNPHLGQMGLPLTAEGQVEVDASYRVVGTTGVYSIGDCARIVDSATGRADRMTCKEGTGQAARLAHIVLADLDGHSAPTHKSYMDFYCIGLGPQRGIVWTRQWGLDIILTGKLGWKLREFTWNVASMVK</sequence>
<organism evidence="9 10">
    <name type="scientific">Brevibacillus choshinensis</name>
    <dbReference type="NCBI Taxonomy" id="54911"/>
    <lineage>
        <taxon>Bacteria</taxon>
        <taxon>Bacillati</taxon>
        <taxon>Bacillota</taxon>
        <taxon>Bacilli</taxon>
        <taxon>Bacillales</taxon>
        <taxon>Paenibacillaceae</taxon>
        <taxon>Brevibacillus</taxon>
    </lineage>
</organism>
<evidence type="ECO:0000256" key="2">
    <source>
        <dbReference type="ARBA" id="ARBA00012637"/>
    </source>
</evidence>
<evidence type="ECO:0000256" key="3">
    <source>
        <dbReference type="ARBA" id="ARBA00022630"/>
    </source>
</evidence>
<name>A0ABX7FLL6_BRECH</name>
<reference evidence="9 10" key="1">
    <citation type="submission" date="2021-01" db="EMBL/GenBank/DDBJ databases">
        <title>Identification of strong promoters based on the transcriptome of Brevibacillus choshinensis.</title>
        <authorList>
            <person name="Yao D."/>
            <person name="Zhang K."/>
            <person name="Wu J."/>
        </authorList>
    </citation>
    <scope>NUCLEOTIDE SEQUENCE [LARGE SCALE GENOMIC DNA]</scope>
    <source>
        <strain evidence="9 10">HPD31-SP3</strain>
    </source>
</reference>
<keyword evidence="6" id="KW-0520">NAD</keyword>
<keyword evidence="4" id="KW-0274">FAD</keyword>
<keyword evidence="3" id="KW-0285">Flavoprotein</keyword>
<accession>A0ABX7FLL6</accession>
<gene>
    <name evidence="9" type="ORF">JNE38_27370</name>
</gene>
<dbReference type="RefSeq" id="WP_203354203.1">
    <property type="nucleotide sequence ID" value="NZ_CP069127.1"/>
</dbReference>
<dbReference type="SUPFAM" id="SSF51905">
    <property type="entry name" value="FAD/NAD(P)-binding domain"/>
    <property type="match status" value="1"/>
</dbReference>
<evidence type="ECO:0000256" key="5">
    <source>
        <dbReference type="ARBA" id="ARBA00023002"/>
    </source>
</evidence>
<comment type="catalytic activity">
    <reaction evidence="7">
        <text>a quinone + NADH + H(+) = a quinol + NAD(+)</text>
        <dbReference type="Rhea" id="RHEA:46160"/>
        <dbReference type="ChEBI" id="CHEBI:15378"/>
        <dbReference type="ChEBI" id="CHEBI:24646"/>
        <dbReference type="ChEBI" id="CHEBI:57540"/>
        <dbReference type="ChEBI" id="CHEBI:57945"/>
        <dbReference type="ChEBI" id="CHEBI:132124"/>
        <dbReference type="EC" id="1.6.5.9"/>
    </reaction>
</comment>
<evidence type="ECO:0000256" key="6">
    <source>
        <dbReference type="ARBA" id="ARBA00023027"/>
    </source>
</evidence>
<dbReference type="EMBL" id="CP069127">
    <property type="protein sequence ID" value="QRG67141.1"/>
    <property type="molecule type" value="Genomic_DNA"/>
</dbReference>